<feature type="compositionally biased region" description="Polar residues" evidence="1">
    <location>
        <begin position="60"/>
        <end position="77"/>
    </location>
</feature>
<dbReference type="AlphaFoldDB" id="A0AAD6H2I4"/>
<dbReference type="Proteomes" id="UP001213799">
    <property type="component" value="Unassembled WGS sequence"/>
</dbReference>
<name>A0AAD6H2I4_9EURO</name>
<reference evidence="2" key="2">
    <citation type="submission" date="2023-01" db="EMBL/GenBank/DDBJ databases">
        <authorList>
            <person name="Petersen C."/>
        </authorList>
    </citation>
    <scope>NUCLEOTIDE SEQUENCE</scope>
    <source>
        <strain evidence="2">IBT 12815</strain>
    </source>
</reference>
<organism evidence="2 3">
    <name type="scientific">Penicillium hordei</name>
    <dbReference type="NCBI Taxonomy" id="40994"/>
    <lineage>
        <taxon>Eukaryota</taxon>
        <taxon>Fungi</taxon>
        <taxon>Dikarya</taxon>
        <taxon>Ascomycota</taxon>
        <taxon>Pezizomycotina</taxon>
        <taxon>Eurotiomycetes</taxon>
        <taxon>Eurotiomycetidae</taxon>
        <taxon>Eurotiales</taxon>
        <taxon>Aspergillaceae</taxon>
        <taxon>Penicillium</taxon>
    </lineage>
</organism>
<feature type="compositionally biased region" description="Low complexity" evidence="1">
    <location>
        <begin position="78"/>
        <end position="143"/>
    </location>
</feature>
<dbReference type="GeneID" id="81588286"/>
<feature type="region of interest" description="Disordered" evidence="1">
    <location>
        <begin position="1"/>
        <end position="176"/>
    </location>
</feature>
<dbReference type="RefSeq" id="XP_056753829.1">
    <property type="nucleotide sequence ID" value="XM_056898044.1"/>
</dbReference>
<gene>
    <name evidence="2" type="ORF">N7537_006987</name>
</gene>
<reference evidence="2" key="1">
    <citation type="journal article" date="2023" name="IMA Fungus">
        <title>Comparative genomic study of the Penicillium genus elucidates a diverse pangenome and 15 lateral gene transfer events.</title>
        <authorList>
            <person name="Petersen C."/>
            <person name="Sorensen T."/>
            <person name="Nielsen M.R."/>
            <person name="Sondergaard T.E."/>
            <person name="Sorensen J.L."/>
            <person name="Fitzpatrick D.A."/>
            <person name="Frisvad J.C."/>
            <person name="Nielsen K.L."/>
        </authorList>
    </citation>
    <scope>NUCLEOTIDE SEQUENCE</scope>
    <source>
        <strain evidence="2">IBT 12815</strain>
    </source>
</reference>
<sequence length="342" mass="37147">MTPLARSFSKETGCGSPNAHHSFGIRKSEKMNFTHQSSAPSGPRSYQGNGGARNIRANKNHNGNASFVPNGPGSYQSNGGARNNRGNNNYNGNVNGNGNHNNQWDNHQNGSGNVNPTNNGTGNANNGNPNYKGKNFNPNYKGKSYNPNFSRPVPANIGQVRHGNRRRQPNNHQGLQSKYNHYNIDVQMAEAPSDEPNDIEMPDAPPLLDPLVPDPVSDLWQAASGLQHALTSLQRIEAFTMGALAVKEIVSPPISLFRFNPLAFPQPAMDSFAFRPSAFNDSVTHPPISIHPAFGTSAFNHPAFHHPSFRPPTFHPPAVHPKIIASPKLQGNAECRDHAQTS</sequence>
<evidence type="ECO:0000256" key="1">
    <source>
        <dbReference type="SAM" id="MobiDB-lite"/>
    </source>
</evidence>
<comment type="caution">
    <text evidence="2">The sequence shown here is derived from an EMBL/GenBank/DDBJ whole genome shotgun (WGS) entry which is preliminary data.</text>
</comment>
<feature type="compositionally biased region" description="Polar residues" evidence="1">
    <location>
        <begin position="33"/>
        <end position="47"/>
    </location>
</feature>
<protein>
    <submittedName>
        <fullName evidence="2">Uncharacterized protein</fullName>
    </submittedName>
</protein>
<keyword evidence="3" id="KW-1185">Reference proteome</keyword>
<accession>A0AAD6H2I4</accession>
<evidence type="ECO:0000313" key="3">
    <source>
        <dbReference type="Proteomes" id="UP001213799"/>
    </source>
</evidence>
<evidence type="ECO:0000313" key="2">
    <source>
        <dbReference type="EMBL" id="KAJ5604031.1"/>
    </source>
</evidence>
<dbReference type="EMBL" id="JAQJAE010000003">
    <property type="protein sequence ID" value="KAJ5604031.1"/>
    <property type="molecule type" value="Genomic_DNA"/>
</dbReference>
<proteinExistence type="predicted"/>